<dbReference type="PROSITE" id="PS51257">
    <property type="entry name" value="PROKAR_LIPOPROTEIN"/>
    <property type="match status" value="1"/>
</dbReference>
<dbReference type="Proteomes" id="UP000334340">
    <property type="component" value="Unassembled WGS sequence"/>
</dbReference>
<reference evidence="3 4" key="1">
    <citation type="submission" date="2019-07" db="EMBL/GenBank/DDBJ databases">
        <authorList>
            <person name="Cremers G."/>
        </authorList>
    </citation>
    <scope>NUCLEOTIDE SEQUENCE [LARGE SCALE GENOMIC DNA]</scope>
</reference>
<evidence type="ECO:0000313" key="3">
    <source>
        <dbReference type="EMBL" id="VUZ85649.1"/>
    </source>
</evidence>
<evidence type="ECO:0000313" key="4">
    <source>
        <dbReference type="Proteomes" id="UP000334340"/>
    </source>
</evidence>
<gene>
    <name evidence="3" type="ORF">MELA_02034</name>
</gene>
<evidence type="ECO:0000256" key="1">
    <source>
        <dbReference type="SAM" id="MobiDB-lite"/>
    </source>
</evidence>
<feature type="region of interest" description="Disordered" evidence="1">
    <location>
        <begin position="129"/>
        <end position="151"/>
    </location>
</feature>
<dbReference type="EMBL" id="CABIKM010000030">
    <property type="protein sequence ID" value="VUZ85649.1"/>
    <property type="molecule type" value="Genomic_DNA"/>
</dbReference>
<keyword evidence="2" id="KW-0732">Signal</keyword>
<feature type="chain" id="PRO_5022199206" description="Lipoprotein" evidence="2">
    <location>
        <begin position="20"/>
        <end position="151"/>
    </location>
</feature>
<evidence type="ECO:0000256" key="2">
    <source>
        <dbReference type="SAM" id="SignalP"/>
    </source>
</evidence>
<organism evidence="3 4">
    <name type="scientific">Candidatus Methylomirabilis lanthanidiphila</name>
    <dbReference type="NCBI Taxonomy" id="2211376"/>
    <lineage>
        <taxon>Bacteria</taxon>
        <taxon>Candidatus Methylomirabilota</taxon>
        <taxon>Candidatus Methylomirabilia</taxon>
        <taxon>Candidatus Methylomirabilales</taxon>
        <taxon>Candidatus Methylomirabilaceae</taxon>
        <taxon>Candidatus Methylomirabilis</taxon>
    </lineage>
</organism>
<keyword evidence="4" id="KW-1185">Reference proteome</keyword>
<name>A0A564ZJY0_9BACT</name>
<proteinExistence type="predicted"/>
<dbReference type="AlphaFoldDB" id="A0A564ZJY0"/>
<accession>A0A564ZJY0</accession>
<protein>
    <recommendedName>
        <fullName evidence="5">Lipoprotein</fullName>
    </recommendedName>
</protein>
<feature type="signal peptide" evidence="2">
    <location>
        <begin position="1"/>
        <end position="19"/>
    </location>
</feature>
<sequence>MVHRSWRQCSIVVVVLAMAGCATFPGASRAVKSYPHPAKETVAAVNQALRDLNFYPTDLLPSHSNPRLTYVSTAYREQSLGEIVYVAVRAMGAEQSQVEVLTRGDLSGAWTWSTWWPPLVFEQTTRRLRATPTKPQSAPIPATPLPDRLAL</sequence>
<evidence type="ECO:0008006" key="5">
    <source>
        <dbReference type="Google" id="ProtNLM"/>
    </source>
</evidence>